<evidence type="ECO:0000259" key="6">
    <source>
        <dbReference type="PROSITE" id="PS50995"/>
    </source>
</evidence>
<keyword evidence="3" id="KW-0805">Transcription regulation</keyword>
<dbReference type="PANTHER" id="PTHR33164:SF5">
    <property type="entry name" value="ORGANIC HYDROPEROXIDE RESISTANCE TRANSCRIPTIONAL REGULATOR"/>
    <property type="match status" value="1"/>
</dbReference>
<comment type="subcellular location">
    <subcellularLocation>
        <location evidence="1">Cytoplasm</location>
    </subcellularLocation>
</comment>
<dbReference type="InterPro" id="IPR055166">
    <property type="entry name" value="Transc_reg_Sar_Rot_HTH"/>
</dbReference>
<accession>A0A4Y4DND2</accession>
<gene>
    <name evidence="7" type="ORF">AUR04nite_16350</name>
</gene>
<dbReference type="SUPFAM" id="SSF46785">
    <property type="entry name" value="Winged helix' DNA-binding domain"/>
    <property type="match status" value="1"/>
</dbReference>
<keyword evidence="5" id="KW-0804">Transcription</keyword>
<dbReference type="Gene3D" id="1.10.10.10">
    <property type="entry name" value="Winged helix-like DNA-binding domain superfamily/Winged helix DNA-binding domain"/>
    <property type="match status" value="1"/>
</dbReference>
<evidence type="ECO:0000256" key="3">
    <source>
        <dbReference type="ARBA" id="ARBA00023015"/>
    </source>
</evidence>
<dbReference type="GO" id="GO:0005737">
    <property type="term" value="C:cytoplasm"/>
    <property type="evidence" value="ECO:0007669"/>
    <property type="project" value="UniProtKB-SubCell"/>
</dbReference>
<dbReference type="PRINTS" id="PR00598">
    <property type="entry name" value="HTHMARR"/>
</dbReference>
<keyword evidence="4" id="KW-0238">DNA-binding</keyword>
<comment type="caution">
    <text evidence="7">The sequence shown here is derived from an EMBL/GenBank/DDBJ whole genome shotgun (WGS) entry which is preliminary data.</text>
</comment>
<dbReference type="InterPro" id="IPR036388">
    <property type="entry name" value="WH-like_DNA-bd_sf"/>
</dbReference>
<evidence type="ECO:0000256" key="4">
    <source>
        <dbReference type="ARBA" id="ARBA00023125"/>
    </source>
</evidence>
<protein>
    <submittedName>
        <fullName evidence="7">MarR family transcriptional regulator</fullName>
    </submittedName>
</protein>
<dbReference type="RefSeq" id="WP_141363816.1">
    <property type="nucleotide sequence ID" value="NZ_BAAAJL010000003.1"/>
</dbReference>
<dbReference type="OrthoDB" id="9806864at2"/>
<evidence type="ECO:0000313" key="8">
    <source>
        <dbReference type="Proteomes" id="UP000316612"/>
    </source>
</evidence>
<evidence type="ECO:0000256" key="2">
    <source>
        <dbReference type="ARBA" id="ARBA00022490"/>
    </source>
</evidence>
<evidence type="ECO:0000256" key="5">
    <source>
        <dbReference type="ARBA" id="ARBA00023163"/>
    </source>
</evidence>
<dbReference type="GO" id="GO:0003700">
    <property type="term" value="F:DNA-binding transcription factor activity"/>
    <property type="evidence" value="ECO:0007669"/>
    <property type="project" value="InterPro"/>
</dbReference>
<dbReference type="CDD" id="cd00090">
    <property type="entry name" value="HTH_ARSR"/>
    <property type="match status" value="1"/>
</dbReference>
<dbReference type="InterPro" id="IPR000835">
    <property type="entry name" value="HTH_MarR-typ"/>
</dbReference>
<proteinExistence type="predicted"/>
<evidence type="ECO:0000256" key="1">
    <source>
        <dbReference type="ARBA" id="ARBA00004496"/>
    </source>
</evidence>
<dbReference type="Pfam" id="PF22381">
    <property type="entry name" value="Staph_reg_Sar_Rot"/>
    <property type="match status" value="1"/>
</dbReference>
<sequence length="153" mass="17162">MESTHLQDEDLLALEKQICFGLAVASRSVISAYKPVLDPMGLTHPQYLVMLALWEFAPLSARELSEQLHLDPGTLSPLLKRLEKAGLISKTRNPEDERAIIINTTEQGAELRNEAVKVPREMMRRLELSMDDVVELRSILNRMIMAGSAAPKQ</sequence>
<keyword evidence="8" id="KW-1185">Reference proteome</keyword>
<dbReference type="EMBL" id="BJNY01000008">
    <property type="protein sequence ID" value="GED06103.1"/>
    <property type="molecule type" value="Genomic_DNA"/>
</dbReference>
<dbReference type="Proteomes" id="UP000316612">
    <property type="component" value="Unassembled WGS sequence"/>
</dbReference>
<dbReference type="GO" id="GO:0006950">
    <property type="term" value="P:response to stress"/>
    <property type="evidence" value="ECO:0007669"/>
    <property type="project" value="TreeGrafter"/>
</dbReference>
<dbReference type="InterPro" id="IPR036390">
    <property type="entry name" value="WH_DNA-bd_sf"/>
</dbReference>
<dbReference type="AlphaFoldDB" id="A0A4Y4DND2"/>
<dbReference type="PROSITE" id="PS50995">
    <property type="entry name" value="HTH_MARR_2"/>
    <property type="match status" value="1"/>
</dbReference>
<dbReference type="PANTHER" id="PTHR33164">
    <property type="entry name" value="TRANSCRIPTIONAL REGULATOR, MARR FAMILY"/>
    <property type="match status" value="1"/>
</dbReference>
<keyword evidence="2" id="KW-0963">Cytoplasm</keyword>
<organism evidence="7 8">
    <name type="scientific">Glutamicibacter uratoxydans</name>
    <name type="common">Arthrobacter uratoxydans</name>
    <dbReference type="NCBI Taxonomy" id="43667"/>
    <lineage>
        <taxon>Bacteria</taxon>
        <taxon>Bacillati</taxon>
        <taxon>Actinomycetota</taxon>
        <taxon>Actinomycetes</taxon>
        <taxon>Micrococcales</taxon>
        <taxon>Micrococcaceae</taxon>
        <taxon>Glutamicibacter</taxon>
    </lineage>
</organism>
<dbReference type="SMART" id="SM00347">
    <property type="entry name" value="HTH_MARR"/>
    <property type="match status" value="1"/>
</dbReference>
<reference evidence="7 8" key="1">
    <citation type="submission" date="2019-06" db="EMBL/GenBank/DDBJ databases">
        <title>Whole genome shotgun sequence of Glutamicibacter uratoxydans NBRC 15515.</title>
        <authorList>
            <person name="Hosoyama A."/>
            <person name="Uohara A."/>
            <person name="Ohji S."/>
            <person name="Ichikawa N."/>
        </authorList>
    </citation>
    <scope>NUCLEOTIDE SEQUENCE [LARGE SCALE GENOMIC DNA]</scope>
    <source>
        <strain evidence="7 8">NBRC 15515</strain>
    </source>
</reference>
<feature type="domain" description="HTH marR-type" evidence="6">
    <location>
        <begin position="15"/>
        <end position="145"/>
    </location>
</feature>
<name>A0A4Y4DND2_GLUUR</name>
<dbReference type="InterPro" id="IPR011991">
    <property type="entry name" value="ArsR-like_HTH"/>
</dbReference>
<evidence type="ECO:0000313" key="7">
    <source>
        <dbReference type="EMBL" id="GED06103.1"/>
    </source>
</evidence>
<dbReference type="InterPro" id="IPR039422">
    <property type="entry name" value="MarR/SlyA-like"/>
</dbReference>